<evidence type="ECO:0000256" key="1">
    <source>
        <dbReference type="ARBA" id="ARBA00001974"/>
    </source>
</evidence>
<dbReference type="Gene3D" id="3.30.9.10">
    <property type="entry name" value="D-Amino Acid Oxidase, subunit A, domain 2"/>
    <property type="match status" value="1"/>
</dbReference>
<dbReference type="SUPFAM" id="SSF51905">
    <property type="entry name" value="FAD/NAD(P)-binding domain"/>
    <property type="match status" value="1"/>
</dbReference>
<protein>
    <submittedName>
        <fullName evidence="9">Glycerol-3-phosphate dehydrogenase/oxidase</fullName>
    </submittedName>
</protein>
<evidence type="ECO:0000256" key="3">
    <source>
        <dbReference type="ARBA" id="ARBA00022630"/>
    </source>
</evidence>
<dbReference type="RefSeq" id="WP_123898212.1">
    <property type="nucleotide sequence ID" value="NZ_RPFJ01000011.1"/>
</dbReference>
<dbReference type="PANTHER" id="PTHR11985:SF35">
    <property type="entry name" value="ANAEROBIC GLYCEROL-3-PHOSPHATE DEHYDROGENASE SUBUNIT A"/>
    <property type="match status" value="1"/>
</dbReference>
<dbReference type="AlphaFoldDB" id="A0A3N4NKA4"/>
<dbReference type="Proteomes" id="UP000270856">
    <property type="component" value="Unassembled WGS sequence"/>
</dbReference>
<keyword evidence="6" id="KW-0560">Oxidoreductase</keyword>
<dbReference type="Pfam" id="PF16901">
    <property type="entry name" value="DAO_C"/>
    <property type="match status" value="1"/>
</dbReference>
<dbReference type="GO" id="GO:0004368">
    <property type="term" value="F:glycerol-3-phosphate dehydrogenase (quinone) activity"/>
    <property type="evidence" value="ECO:0007669"/>
    <property type="project" value="InterPro"/>
</dbReference>
<dbReference type="InterPro" id="IPR036188">
    <property type="entry name" value="FAD/NAD-bd_sf"/>
</dbReference>
<dbReference type="InterPro" id="IPR038299">
    <property type="entry name" value="DAO_C_sf"/>
</dbReference>
<evidence type="ECO:0000259" key="7">
    <source>
        <dbReference type="Pfam" id="PF01266"/>
    </source>
</evidence>
<keyword evidence="5" id="KW-0274">FAD</keyword>
<dbReference type="PANTHER" id="PTHR11985">
    <property type="entry name" value="GLYCEROL-3-PHOSPHATE DEHYDROGENASE"/>
    <property type="match status" value="1"/>
</dbReference>
<gene>
    <name evidence="9" type="ORF">EGM88_08910</name>
</gene>
<dbReference type="GO" id="GO:0006071">
    <property type="term" value="P:glycerol metabolic process"/>
    <property type="evidence" value="ECO:0007669"/>
    <property type="project" value="UniProtKB-KW"/>
</dbReference>
<comment type="cofactor">
    <cofactor evidence="1">
        <name>FAD</name>
        <dbReference type="ChEBI" id="CHEBI:57692"/>
    </cofactor>
</comment>
<feature type="domain" description="Alpha-glycerophosphate oxidase C-terminal" evidence="8">
    <location>
        <begin position="372"/>
        <end position="492"/>
    </location>
</feature>
<dbReference type="OrthoDB" id="9766796at2"/>
<evidence type="ECO:0000256" key="5">
    <source>
        <dbReference type="ARBA" id="ARBA00022827"/>
    </source>
</evidence>
<evidence type="ECO:0000256" key="2">
    <source>
        <dbReference type="ARBA" id="ARBA00007330"/>
    </source>
</evidence>
<evidence type="ECO:0000256" key="4">
    <source>
        <dbReference type="ARBA" id="ARBA00022798"/>
    </source>
</evidence>
<keyword evidence="3" id="KW-0285">Flavoprotein</keyword>
<dbReference type="Pfam" id="PF01266">
    <property type="entry name" value="DAO"/>
    <property type="match status" value="1"/>
</dbReference>
<sequence>MQTNRSWDVIVIGGGATGLGIALDSTTRGYKTLLLEQIDFAKGTSSRSTKLVHGGVRYLAQGNIDLVREALYERGLLLKNASHLVSNQSFIIPNYKFWDSLKYTVGLKLYDFLSGKLSFGKSIRINKEKTSLRLPTIKIDKLKGGVVYYDGQFDDSRLAVNIAQTCIEKGATVLNYCRVTGLLKNDKGIVNGVVAYDTEKDLSYNINSKVVINATGVFTDEVLQMDDENAKDIVRPSQGIHLVLDKSFLPGNDAIMIPKTDDGRVLFLVPWHDKVVVGTTDTLLDSHSLEPKPLDKEVDFIIETANKYLNKKVSKDDVLSIFAGLRPLAAPKDNSEKTKEISRSHKIIISDSELITITGGKWTTYRRMAQDTINKAIAMGKLPNISCKTKNLPIHGSIKNLDKTNHLYIYGADQKGIEALIAKEPELGEPLDSRLGFTKAEVVWAIRYEMARTVEDVLARRVRMLFLNSRAAIKSAPVVANILAKELKKDKAWERKEVDAFVSMAKEYVL</sequence>
<feature type="domain" description="FAD dependent oxidoreductase" evidence="7">
    <location>
        <begin position="8"/>
        <end position="334"/>
    </location>
</feature>
<accession>A0A3N4NKA4</accession>
<dbReference type="PROSITE" id="PS00978">
    <property type="entry name" value="FAD_G3PDH_2"/>
    <property type="match status" value="1"/>
</dbReference>
<dbReference type="InterPro" id="IPR031656">
    <property type="entry name" value="DAO_C"/>
</dbReference>
<reference evidence="9 10" key="1">
    <citation type="submission" date="2018-11" db="EMBL/GenBank/DDBJ databases">
        <title>Aureibaculum marinum gen. nov., sp. nov., a member of the family Flavobacteriaceae isolated from the Bohai Sea.</title>
        <authorList>
            <person name="Ji X."/>
        </authorList>
    </citation>
    <scope>NUCLEOTIDE SEQUENCE [LARGE SCALE GENOMIC DNA]</scope>
    <source>
        <strain evidence="9 10">BH-SD17</strain>
    </source>
</reference>
<evidence type="ECO:0000313" key="9">
    <source>
        <dbReference type="EMBL" id="RPD96764.1"/>
    </source>
</evidence>
<organism evidence="9 10">
    <name type="scientific">Aureibaculum marinum</name>
    <dbReference type="NCBI Taxonomy" id="2487930"/>
    <lineage>
        <taxon>Bacteria</taxon>
        <taxon>Pseudomonadati</taxon>
        <taxon>Bacteroidota</taxon>
        <taxon>Flavobacteriia</taxon>
        <taxon>Flavobacteriales</taxon>
        <taxon>Flavobacteriaceae</taxon>
        <taxon>Aureibaculum</taxon>
    </lineage>
</organism>
<proteinExistence type="inferred from homology"/>
<name>A0A3N4NKA4_9FLAO</name>
<evidence type="ECO:0000313" key="10">
    <source>
        <dbReference type="Proteomes" id="UP000270856"/>
    </source>
</evidence>
<dbReference type="SUPFAM" id="SSF54373">
    <property type="entry name" value="FAD-linked reductases, C-terminal domain"/>
    <property type="match status" value="1"/>
</dbReference>
<dbReference type="Gene3D" id="3.50.50.60">
    <property type="entry name" value="FAD/NAD(P)-binding domain"/>
    <property type="match status" value="1"/>
</dbReference>
<dbReference type="GO" id="GO:0046168">
    <property type="term" value="P:glycerol-3-phosphate catabolic process"/>
    <property type="evidence" value="ECO:0007669"/>
    <property type="project" value="TreeGrafter"/>
</dbReference>
<dbReference type="EMBL" id="RPFJ01000011">
    <property type="protein sequence ID" value="RPD96764.1"/>
    <property type="molecule type" value="Genomic_DNA"/>
</dbReference>
<dbReference type="Gene3D" id="1.10.8.870">
    <property type="entry name" value="Alpha-glycerophosphate oxidase, cap domain"/>
    <property type="match status" value="1"/>
</dbReference>
<dbReference type="InterPro" id="IPR006076">
    <property type="entry name" value="FAD-dep_OxRdtase"/>
</dbReference>
<dbReference type="InterPro" id="IPR000447">
    <property type="entry name" value="G3P_DH_FAD-dep"/>
</dbReference>
<evidence type="ECO:0000259" key="8">
    <source>
        <dbReference type="Pfam" id="PF16901"/>
    </source>
</evidence>
<comment type="caution">
    <text evidence="9">The sequence shown here is derived from an EMBL/GenBank/DDBJ whole genome shotgun (WGS) entry which is preliminary data.</text>
</comment>
<keyword evidence="4" id="KW-0319">Glycerol metabolism</keyword>
<evidence type="ECO:0000256" key="6">
    <source>
        <dbReference type="ARBA" id="ARBA00023002"/>
    </source>
</evidence>
<keyword evidence="10" id="KW-1185">Reference proteome</keyword>
<comment type="similarity">
    <text evidence="2">Belongs to the FAD-dependent glycerol-3-phosphate dehydrogenase family.</text>
</comment>
<dbReference type="PRINTS" id="PR01001">
    <property type="entry name" value="FADG3PDH"/>
</dbReference>